<dbReference type="EMBL" id="LR796685">
    <property type="protein sequence ID" value="CAB4159112.1"/>
    <property type="molecule type" value="Genomic_DNA"/>
</dbReference>
<organism evidence="2">
    <name type="scientific">uncultured Caudovirales phage</name>
    <dbReference type="NCBI Taxonomy" id="2100421"/>
    <lineage>
        <taxon>Viruses</taxon>
        <taxon>Duplodnaviria</taxon>
        <taxon>Heunggongvirae</taxon>
        <taxon>Uroviricota</taxon>
        <taxon>Caudoviricetes</taxon>
        <taxon>Peduoviridae</taxon>
        <taxon>Maltschvirus</taxon>
        <taxon>Maltschvirus maltsch</taxon>
    </lineage>
</organism>
<gene>
    <name evidence="1" type="ORF">UFOVP705_51</name>
    <name evidence="2" type="ORF">UFOVP736_30</name>
</gene>
<evidence type="ECO:0000313" key="1">
    <source>
        <dbReference type="EMBL" id="CAB4159112.1"/>
    </source>
</evidence>
<sequence>MSHGVWTCRNGLANRVNLLVQCLCEGGGEVGWPLSDHCSLRADDLFPGGIPGIRFTEQSRGQTCYQVSHADAAVRRQAAAVVYEAYLPSFRPVEYAVVIFIRRLLQERGFVLKDYLQKTGRALQNYAADEVKLQMDLPAPMAARWLGRHAVRQRCQPLRHDLDRADVNNQRLLAMDLKELWAARRVMTPGGRSTMVDMREHLRGAL</sequence>
<protein>
    <submittedName>
        <fullName evidence="2">Uncharacterized protein</fullName>
    </submittedName>
</protein>
<dbReference type="EMBL" id="LR798327">
    <property type="protein sequence ID" value="CAB5224075.1"/>
    <property type="molecule type" value="Genomic_DNA"/>
</dbReference>
<evidence type="ECO:0000313" key="2">
    <source>
        <dbReference type="EMBL" id="CAB5224075.1"/>
    </source>
</evidence>
<name>A0A6J7X1J1_9CAUD</name>
<proteinExistence type="predicted"/>
<accession>A0A6J7X1J1</accession>
<reference evidence="2" key="1">
    <citation type="submission" date="2020-05" db="EMBL/GenBank/DDBJ databases">
        <authorList>
            <person name="Chiriac C."/>
            <person name="Salcher M."/>
            <person name="Ghai R."/>
            <person name="Kavagutti S V."/>
        </authorList>
    </citation>
    <scope>NUCLEOTIDE SEQUENCE</scope>
</reference>